<dbReference type="STRING" id="4072.A0A2G2ZY41"/>
<organism evidence="3 4">
    <name type="scientific">Capsicum annuum</name>
    <name type="common">Capsicum pepper</name>
    <dbReference type="NCBI Taxonomy" id="4072"/>
    <lineage>
        <taxon>Eukaryota</taxon>
        <taxon>Viridiplantae</taxon>
        <taxon>Streptophyta</taxon>
        <taxon>Embryophyta</taxon>
        <taxon>Tracheophyta</taxon>
        <taxon>Spermatophyta</taxon>
        <taxon>Magnoliopsida</taxon>
        <taxon>eudicotyledons</taxon>
        <taxon>Gunneridae</taxon>
        <taxon>Pentapetalae</taxon>
        <taxon>asterids</taxon>
        <taxon>lamiids</taxon>
        <taxon>Solanales</taxon>
        <taxon>Solanaceae</taxon>
        <taxon>Solanoideae</taxon>
        <taxon>Capsiceae</taxon>
        <taxon>Capsicum</taxon>
    </lineage>
</organism>
<dbReference type="AlphaFoldDB" id="A0A2G2ZY41"/>
<comment type="caution">
    <text evidence="3">The sequence shown here is derived from an EMBL/GenBank/DDBJ whole genome shotgun (WGS) entry which is preliminary data.</text>
</comment>
<dbReference type="SUPFAM" id="SSF110942">
    <property type="entry name" value="HSP90 C-terminal domain"/>
    <property type="match status" value="1"/>
</dbReference>
<keyword evidence="2" id="KW-0143">Chaperone</keyword>
<proteinExistence type="inferred from homology"/>
<dbReference type="Gramene" id="PHT86878">
    <property type="protein sequence ID" value="PHT86878"/>
    <property type="gene ID" value="T459_08984"/>
</dbReference>
<gene>
    <name evidence="3" type="ORF">T459_08984</name>
</gene>
<dbReference type="InterPro" id="IPR001404">
    <property type="entry name" value="Hsp90_fam"/>
</dbReference>
<dbReference type="Pfam" id="PF00183">
    <property type="entry name" value="HSP90"/>
    <property type="match status" value="1"/>
</dbReference>
<dbReference type="GO" id="GO:0051082">
    <property type="term" value="F:unfolded protein binding"/>
    <property type="evidence" value="ECO:0007669"/>
    <property type="project" value="InterPro"/>
</dbReference>
<dbReference type="GO" id="GO:0005524">
    <property type="term" value="F:ATP binding"/>
    <property type="evidence" value="ECO:0007669"/>
    <property type="project" value="InterPro"/>
</dbReference>
<dbReference type="GO" id="GO:0016887">
    <property type="term" value="F:ATP hydrolysis activity"/>
    <property type="evidence" value="ECO:0007669"/>
    <property type="project" value="InterPro"/>
</dbReference>
<evidence type="ECO:0000313" key="4">
    <source>
        <dbReference type="Proteomes" id="UP000222542"/>
    </source>
</evidence>
<reference evidence="3 4" key="1">
    <citation type="journal article" date="2014" name="Nat. Genet.">
        <title>Genome sequence of the hot pepper provides insights into the evolution of pungency in Capsicum species.</title>
        <authorList>
            <person name="Kim S."/>
            <person name="Park M."/>
            <person name="Yeom S.I."/>
            <person name="Kim Y.M."/>
            <person name="Lee J.M."/>
            <person name="Lee H.A."/>
            <person name="Seo E."/>
            <person name="Choi J."/>
            <person name="Cheong K."/>
            <person name="Kim K.T."/>
            <person name="Jung K."/>
            <person name="Lee G.W."/>
            <person name="Oh S.K."/>
            <person name="Bae C."/>
            <person name="Kim S.B."/>
            <person name="Lee H.Y."/>
            <person name="Kim S.Y."/>
            <person name="Kim M.S."/>
            <person name="Kang B.C."/>
            <person name="Jo Y.D."/>
            <person name="Yang H.B."/>
            <person name="Jeong H.J."/>
            <person name="Kang W.H."/>
            <person name="Kwon J.K."/>
            <person name="Shin C."/>
            <person name="Lim J.Y."/>
            <person name="Park J.H."/>
            <person name="Huh J.H."/>
            <person name="Kim J.S."/>
            <person name="Kim B.D."/>
            <person name="Cohen O."/>
            <person name="Paran I."/>
            <person name="Suh M.C."/>
            <person name="Lee S.B."/>
            <person name="Kim Y.K."/>
            <person name="Shin Y."/>
            <person name="Noh S.J."/>
            <person name="Park J."/>
            <person name="Seo Y.S."/>
            <person name="Kwon S.Y."/>
            <person name="Kim H.A."/>
            <person name="Park J.M."/>
            <person name="Kim H.J."/>
            <person name="Choi S.B."/>
            <person name="Bosland P.W."/>
            <person name="Reeves G."/>
            <person name="Jo S.H."/>
            <person name="Lee B.W."/>
            <person name="Cho H.T."/>
            <person name="Choi H.S."/>
            <person name="Lee M.S."/>
            <person name="Yu Y."/>
            <person name="Do Choi Y."/>
            <person name="Park B.S."/>
            <person name="van Deynze A."/>
            <person name="Ashrafi H."/>
            <person name="Hill T."/>
            <person name="Kim W.T."/>
            <person name="Pai H.S."/>
            <person name="Ahn H.K."/>
            <person name="Yeam I."/>
            <person name="Giovannoni J.J."/>
            <person name="Rose J.K."/>
            <person name="Sorensen I."/>
            <person name="Lee S.J."/>
            <person name="Kim R.W."/>
            <person name="Choi I.Y."/>
            <person name="Choi B.S."/>
            <person name="Lim J.S."/>
            <person name="Lee Y.H."/>
            <person name="Choi D."/>
        </authorList>
    </citation>
    <scope>NUCLEOTIDE SEQUENCE [LARGE SCALE GENOMIC DNA]</scope>
    <source>
        <strain evidence="4">cv. CM334</strain>
    </source>
</reference>
<dbReference type="Gene3D" id="1.20.120.790">
    <property type="entry name" value="Heat shock protein 90, C-terminal domain"/>
    <property type="match status" value="1"/>
</dbReference>
<dbReference type="InterPro" id="IPR037196">
    <property type="entry name" value="HSP90_C"/>
</dbReference>
<sequence>MSIEKVIISGCVVDSPFCFVTGEYGWTANMKRIMKKQDLRDSSMTRYISSKKTMELNLVNAIMDELRKRAYADKNNKFVKMLKLGLIVDEDSSDVDVDIPKLLDPEVDTEGSKMKEID</sequence>
<dbReference type="SMR" id="A0A2G2ZY41"/>
<keyword evidence="4" id="KW-1185">Reference proteome</keyword>
<comment type="similarity">
    <text evidence="1">Belongs to the heat shock protein 90 family.</text>
</comment>
<reference evidence="3 4" key="2">
    <citation type="journal article" date="2017" name="Genome Biol.">
        <title>New reference genome sequences of hot pepper reveal the massive evolution of plant disease-resistance genes by retroduplication.</title>
        <authorList>
            <person name="Kim S."/>
            <person name="Park J."/>
            <person name="Yeom S.I."/>
            <person name="Kim Y.M."/>
            <person name="Seo E."/>
            <person name="Kim K.T."/>
            <person name="Kim M.S."/>
            <person name="Lee J.M."/>
            <person name="Cheong K."/>
            <person name="Shin H.S."/>
            <person name="Kim S.B."/>
            <person name="Han K."/>
            <person name="Lee J."/>
            <person name="Park M."/>
            <person name="Lee H.A."/>
            <person name="Lee H.Y."/>
            <person name="Lee Y."/>
            <person name="Oh S."/>
            <person name="Lee J.H."/>
            <person name="Choi E."/>
            <person name="Choi E."/>
            <person name="Lee S.E."/>
            <person name="Jeon J."/>
            <person name="Kim H."/>
            <person name="Choi G."/>
            <person name="Song H."/>
            <person name="Lee J."/>
            <person name="Lee S.C."/>
            <person name="Kwon J.K."/>
            <person name="Lee H.Y."/>
            <person name="Koo N."/>
            <person name="Hong Y."/>
            <person name="Kim R.W."/>
            <person name="Kang W.H."/>
            <person name="Huh J.H."/>
            <person name="Kang B.C."/>
            <person name="Yang T.J."/>
            <person name="Lee Y.H."/>
            <person name="Bennetzen J.L."/>
            <person name="Choi D."/>
        </authorList>
    </citation>
    <scope>NUCLEOTIDE SEQUENCE [LARGE SCALE GENOMIC DNA]</scope>
    <source>
        <strain evidence="4">cv. CM334</strain>
    </source>
</reference>
<evidence type="ECO:0000256" key="1">
    <source>
        <dbReference type="ARBA" id="ARBA00008239"/>
    </source>
</evidence>
<accession>A0A2G2ZY41</accession>
<evidence type="ECO:0000256" key="2">
    <source>
        <dbReference type="ARBA" id="ARBA00023186"/>
    </source>
</evidence>
<dbReference type="GO" id="GO:0140662">
    <property type="term" value="F:ATP-dependent protein folding chaperone"/>
    <property type="evidence" value="ECO:0007669"/>
    <property type="project" value="InterPro"/>
</dbReference>
<dbReference type="PANTHER" id="PTHR11528">
    <property type="entry name" value="HEAT SHOCK PROTEIN 90 FAMILY MEMBER"/>
    <property type="match status" value="1"/>
</dbReference>
<dbReference type="EMBL" id="AYRZ02000003">
    <property type="protein sequence ID" value="PHT86878.1"/>
    <property type="molecule type" value="Genomic_DNA"/>
</dbReference>
<evidence type="ECO:0000313" key="3">
    <source>
        <dbReference type="EMBL" id="PHT86878.1"/>
    </source>
</evidence>
<dbReference type="Proteomes" id="UP000222542">
    <property type="component" value="Unassembled WGS sequence"/>
</dbReference>
<name>A0A2G2ZY41_CAPAN</name>
<protein>
    <submittedName>
        <fullName evidence="3">Uncharacterized protein</fullName>
    </submittedName>
</protein>